<evidence type="ECO:0000256" key="6">
    <source>
        <dbReference type="ARBA" id="ARBA00022958"/>
    </source>
</evidence>
<feature type="transmembrane region" description="Helical" evidence="10">
    <location>
        <begin position="148"/>
        <end position="167"/>
    </location>
</feature>
<reference evidence="12 13" key="1">
    <citation type="submission" date="2020-08" db="EMBL/GenBank/DDBJ databases">
        <title>Plant Genome Project.</title>
        <authorList>
            <person name="Zhang R.-G."/>
        </authorList>
    </citation>
    <scope>NUCLEOTIDE SEQUENCE [LARGE SCALE GENOMIC DNA]</scope>
    <source>
        <tissue evidence="12">Rhizome</tissue>
    </source>
</reference>
<keyword evidence="2" id="KW-0633">Potassium transport</keyword>
<keyword evidence="4" id="KW-0631">Potassium channel</keyword>
<evidence type="ECO:0000256" key="10">
    <source>
        <dbReference type="SAM" id="Phobius"/>
    </source>
</evidence>
<dbReference type="InterPro" id="IPR018490">
    <property type="entry name" value="cNMP-bd_dom_sf"/>
</dbReference>
<evidence type="ECO:0000256" key="9">
    <source>
        <dbReference type="ARBA" id="ARBA00023303"/>
    </source>
</evidence>
<accession>A0A8J5KNL7</accession>
<evidence type="ECO:0000259" key="11">
    <source>
        <dbReference type="Pfam" id="PF00520"/>
    </source>
</evidence>
<organism evidence="12 13">
    <name type="scientific">Zingiber officinale</name>
    <name type="common">Ginger</name>
    <name type="synonym">Amomum zingiber</name>
    <dbReference type="NCBI Taxonomy" id="94328"/>
    <lineage>
        <taxon>Eukaryota</taxon>
        <taxon>Viridiplantae</taxon>
        <taxon>Streptophyta</taxon>
        <taxon>Embryophyta</taxon>
        <taxon>Tracheophyta</taxon>
        <taxon>Spermatophyta</taxon>
        <taxon>Magnoliopsida</taxon>
        <taxon>Liliopsida</taxon>
        <taxon>Zingiberales</taxon>
        <taxon>Zingiberaceae</taxon>
        <taxon>Zingiber</taxon>
    </lineage>
</organism>
<dbReference type="GO" id="GO:0034702">
    <property type="term" value="C:monoatomic ion channel complex"/>
    <property type="evidence" value="ECO:0007669"/>
    <property type="project" value="UniProtKB-KW"/>
</dbReference>
<dbReference type="PANTHER" id="PTHR45743">
    <property type="entry name" value="POTASSIUM CHANNEL AKT1"/>
    <property type="match status" value="1"/>
</dbReference>
<evidence type="ECO:0000313" key="12">
    <source>
        <dbReference type="EMBL" id="KAG6483573.1"/>
    </source>
</evidence>
<dbReference type="GO" id="GO:0005249">
    <property type="term" value="F:voltage-gated potassium channel activity"/>
    <property type="evidence" value="ECO:0007669"/>
    <property type="project" value="InterPro"/>
</dbReference>
<dbReference type="EMBL" id="JACMSC010000016">
    <property type="protein sequence ID" value="KAG6483573.1"/>
    <property type="molecule type" value="Genomic_DNA"/>
</dbReference>
<keyword evidence="9" id="KW-0407">Ion channel</keyword>
<keyword evidence="7 10" id="KW-1133">Transmembrane helix</keyword>
<evidence type="ECO:0000256" key="3">
    <source>
        <dbReference type="ARBA" id="ARBA00022692"/>
    </source>
</evidence>
<name>A0A8J5KNL7_ZINOF</name>
<keyword evidence="8 10" id="KW-0472">Membrane</keyword>
<dbReference type="PANTHER" id="PTHR45743:SF6">
    <property type="entry name" value="POTASSIUM CHANNEL KAT2"/>
    <property type="match status" value="1"/>
</dbReference>
<feature type="transmembrane region" description="Helical" evidence="10">
    <location>
        <begin position="179"/>
        <end position="197"/>
    </location>
</feature>
<dbReference type="SUPFAM" id="SSF81324">
    <property type="entry name" value="Voltage-gated potassium channels"/>
    <property type="match status" value="1"/>
</dbReference>
<keyword evidence="13" id="KW-1185">Reference proteome</keyword>
<dbReference type="Gene3D" id="1.10.287.70">
    <property type="match status" value="1"/>
</dbReference>
<feature type="domain" description="Ion transport" evidence="11">
    <location>
        <begin position="109"/>
        <end position="205"/>
    </location>
</feature>
<dbReference type="Pfam" id="PF00520">
    <property type="entry name" value="Ion_trans"/>
    <property type="match status" value="1"/>
</dbReference>
<dbReference type="InterPro" id="IPR045319">
    <property type="entry name" value="KAT/AKT"/>
</dbReference>
<dbReference type="InterPro" id="IPR005821">
    <property type="entry name" value="Ion_trans_dom"/>
</dbReference>
<evidence type="ECO:0000313" key="13">
    <source>
        <dbReference type="Proteomes" id="UP000734854"/>
    </source>
</evidence>
<keyword evidence="5" id="KW-0813">Transport</keyword>
<keyword evidence="3 10" id="KW-0812">Transmembrane</keyword>
<dbReference type="SUPFAM" id="SSF51206">
    <property type="entry name" value="cAMP-binding domain-like"/>
    <property type="match status" value="1"/>
</dbReference>
<keyword evidence="5" id="KW-0851">Voltage-gated channel</keyword>
<evidence type="ECO:0000256" key="2">
    <source>
        <dbReference type="ARBA" id="ARBA00022538"/>
    </source>
</evidence>
<evidence type="ECO:0000256" key="7">
    <source>
        <dbReference type="ARBA" id="ARBA00022989"/>
    </source>
</evidence>
<dbReference type="Proteomes" id="UP000734854">
    <property type="component" value="Unassembled WGS sequence"/>
</dbReference>
<feature type="transmembrane region" description="Helical" evidence="10">
    <location>
        <begin position="35"/>
        <end position="54"/>
    </location>
</feature>
<keyword evidence="5" id="KW-0406">Ion transport</keyword>
<sequence>MFLILLALYSAWICPFEFAFLRYLPSTIFLVENIINSIFAIDIVLTFFVAYVDRKSYLIINDPKRIAVKLALTHASYLLSSQTLIYTAFPFQTIRFFFSRHGNSLGFELLACLDWRLRLVSSMFARYPDPKRTWIGAMMSNFREDNLWIRYVTAIYWSITTITTTGYGDLHAENTREMLFDICYMFFNLGLTAYLIGNMTNHIVHGSGTSRTKNFVSPILPKFVAARSIFMSGTIQAASEFVSRNKLQQHVKDHMITHICVRFKTEELKRQKTLSSLPKAIRSSIAEYLFFPAVQRVYLFQGISFNLVSQLVGSPSKEHSA</sequence>
<dbReference type="AlphaFoldDB" id="A0A8J5KNL7"/>
<comment type="subcellular location">
    <subcellularLocation>
        <location evidence="1">Membrane</location>
        <topology evidence="1">Multi-pass membrane protein</topology>
    </subcellularLocation>
</comment>
<keyword evidence="6" id="KW-0630">Potassium</keyword>
<evidence type="ECO:0000256" key="5">
    <source>
        <dbReference type="ARBA" id="ARBA00022882"/>
    </source>
</evidence>
<comment type="caution">
    <text evidence="12">The sequence shown here is derived from an EMBL/GenBank/DDBJ whole genome shotgun (WGS) entry which is preliminary data.</text>
</comment>
<evidence type="ECO:0000256" key="8">
    <source>
        <dbReference type="ARBA" id="ARBA00023136"/>
    </source>
</evidence>
<evidence type="ECO:0000256" key="1">
    <source>
        <dbReference type="ARBA" id="ARBA00004141"/>
    </source>
</evidence>
<protein>
    <recommendedName>
        <fullName evidence="11">Ion transport domain-containing protein</fullName>
    </recommendedName>
</protein>
<gene>
    <name evidence="12" type="ORF">ZIOFF_060221</name>
</gene>
<evidence type="ECO:0000256" key="4">
    <source>
        <dbReference type="ARBA" id="ARBA00022826"/>
    </source>
</evidence>
<proteinExistence type="predicted"/>